<dbReference type="InterPro" id="IPR006944">
    <property type="entry name" value="Phage/GTA_portal"/>
</dbReference>
<dbReference type="InterPro" id="IPR046461">
    <property type="entry name" value="TerL_ATPase"/>
</dbReference>
<dbReference type="EMBL" id="CAJPVJ010000045">
    <property type="protein sequence ID" value="CAG2159493.1"/>
    <property type="molecule type" value="Genomic_DNA"/>
</dbReference>
<organism evidence="3">
    <name type="scientific">Oppiella nova</name>
    <dbReference type="NCBI Taxonomy" id="334625"/>
    <lineage>
        <taxon>Eukaryota</taxon>
        <taxon>Metazoa</taxon>
        <taxon>Ecdysozoa</taxon>
        <taxon>Arthropoda</taxon>
        <taxon>Chelicerata</taxon>
        <taxon>Arachnida</taxon>
        <taxon>Acari</taxon>
        <taxon>Acariformes</taxon>
        <taxon>Sarcoptiformes</taxon>
        <taxon>Oribatida</taxon>
        <taxon>Brachypylina</taxon>
        <taxon>Oppioidea</taxon>
        <taxon>Oppiidae</taxon>
        <taxon>Oppiella</taxon>
    </lineage>
</organism>
<dbReference type="Pfam" id="PF04860">
    <property type="entry name" value="Phage_portal"/>
    <property type="match status" value="1"/>
</dbReference>
<dbReference type="Gene3D" id="3.40.50.300">
    <property type="entry name" value="P-loop containing nucleotide triphosphate hydrolases"/>
    <property type="match status" value="1"/>
</dbReference>
<evidence type="ECO:0000259" key="2">
    <source>
        <dbReference type="Pfam" id="PF20441"/>
    </source>
</evidence>
<sequence length="731" mass="83141">MTAFPNVDIANKWAKQVVSNKIPACKWVKLACERHLNDLKNSKNKEFLYKFDPKLAEKKIAFIELLPHTKGEWAMKRMLISLEPWQKFGIACTFGWVRKKDGYRRFRESYWNVPRKNGKSAIAAGVALNMFANDGEFGSEVYAGATTEKQAWEVFKPARLMAVRSPDFVEAAGIQINAGSLEIPDDGSIFETIIGDPPDGQSPHCAIVDEFHEHPTSAMYDTMQTGMGARRQPLIFTITTSGFNIDGPCYDLQVRVQEMLEGTVPDDELFGFIFTIDEGDDWTDPKVLRKANPNYGVSVYGDYLESQQRRAIQSASKQNAFKTKHLNIWVSAKSAFFNMEQWNKCKDSKLKIEDFRNDPCMICVDLSSKIDIAARINLFYRVIKGKIHYYSVAPRFYLPYDTVYNGEEKQVIERYQKWLNQDLLTVCDGFENDLNEIAEDILNDAIEMKIQEVPYDEWGGFQISKQIDDAGYTSIKIPKITKTFSPAMKEMEAAIAAGRFHHDGNPILSWMVGNVISKTGKNDTEFPDKEKRFKKIDGAVAGLMGISRILTLISNPEEDDLSSHIEKHGSTPLVISGPDELARIFGAEFVTGTGQPVTPLRAMQLAIVFSCVRVLSESMGMLPCRLYKQEGKYKHPAVNHKIYELLSLAPNDYMTAQEFWELLMVCLCLRGNFYAYKVYAFGEVVELLPLDPSSVTPKLKDDWTVEYQKSMVLNYLRMVLLLQVFWKLKNL</sequence>
<reference evidence="3" key="1">
    <citation type="submission" date="2020-11" db="EMBL/GenBank/DDBJ databases">
        <authorList>
            <person name="Tran Van P."/>
        </authorList>
    </citation>
    <scope>NUCLEOTIDE SEQUENCE</scope>
</reference>
<name>A0A7R9LAD9_9ACAR</name>
<dbReference type="Pfam" id="PF20441">
    <property type="entry name" value="TerL_nuclease"/>
    <property type="match status" value="1"/>
</dbReference>
<evidence type="ECO:0000313" key="3">
    <source>
        <dbReference type="EMBL" id="CAD7637050.1"/>
    </source>
</evidence>
<dbReference type="InterPro" id="IPR027417">
    <property type="entry name" value="P-loop_NTPase"/>
</dbReference>
<feature type="domain" description="Terminase large subunit-like ATPase" evidence="1">
    <location>
        <begin position="84"/>
        <end position="253"/>
    </location>
</feature>
<dbReference type="Pfam" id="PF03354">
    <property type="entry name" value="TerL_ATPase"/>
    <property type="match status" value="1"/>
</dbReference>
<dbReference type="InterPro" id="IPR005021">
    <property type="entry name" value="Terminase_largesu-like"/>
</dbReference>
<dbReference type="OrthoDB" id="10422137at2759"/>
<evidence type="ECO:0000259" key="1">
    <source>
        <dbReference type="Pfam" id="PF03354"/>
    </source>
</evidence>
<dbReference type="AlphaFoldDB" id="A0A7R9LAD9"/>
<evidence type="ECO:0008006" key="5">
    <source>
        <dbReference type="Google" id="ProtNLM"/>
    </source>
</evidence>
<dbReference type="GO" id="GO:0004519">
    <property type="term" value="F:endonuclease activity"/>
    <property type="evidence" value="ECO:0007669"/>
    <property type="project" value="InterPro"/>
</dbReference>
<protein>
    <recommendedName>
        <fullName evidence="5">Terminase large subunit</fullName>
    </recommendedName>
</protein>
<evidence type="ECO:0000313" key="4">
    <source>
        <dbReference type="Proteomes" id="UP000728032"/>
    </source>
</evidence>
<dbReference type="PANTHER" id="PTHR41287:SF1">
    <property type="entry name" value="PROTEIN YMFN"/>
    <property type="match status" value="1"/>
</dbReference>
<keyword evidence="4" id="KW-1185">Reference proteome</keyword>
<dbReference type="PANTHER" id="PTHR41287">
    <property type="match status" value="1"/>
</dbReference>
<feature type="domain" description="Terminase large subunit-like endonuclease" evidence="2">
    <location>
        <begin position="264"/>
        <end position="548"/>
    </location>
</feature>
<dbReference type="Proteomes" id="UP000728032">
    <property type="component" value="Unassembled WGS sequence"/>
</dbReference>
<proteinExistence type="predicted"/>
<dbReference type="InterPro" id="IPR046462">
    <property type="entry name" value="TerL_nuclease"/>
</dbReference>
<gene>
    <name evidence="3" type="ORF">ONB1V03_LOCUS584</name>
</gene>
<dbReference type="EMBL" id="OC914870">
    <property type="protein sequence ID" value="CAD7637050.1"/>
    <property type="molecule type" value="Genomic_DNA"/>
</dbReference>
<accession>A0A7R9LAD9</accession>